<dbReference type="EMBL" id="OC325159">
    <property type="protein sequence ID" value="CAD7414876.1"/>
    <property type="molecule type" value="Genomic_DNA"/>
</dbReference>
<sequence>MDINALVEDFKESWKGEEENDIVLEEGKCSVRTYQDAVKSLKELQPFALQRNDSDMLSVIYQARVCVESQAAKRAHCVQKTPLDQWKTTKT</sequence>
<proteinExistence type="predicted"/>
<dbReference type="AlphaFoldDB" id="A0A7R9HBH0"/>
<evidence type="ECO:0000313" key="1">
    <source>
        <dbReference type="EMBL" id="CAD7414876.1"/>
    </source>
</evidence>
<name>A0A7R9HBH0_TIMCR</name>
<organism evidence="1">
    <name type="scientific">Timema cristinae</name>
    <name type="common">Walking stick</name>
    <dbReference type="NCBI Taxonomy" id="61476"/>
    <lineage>
        <taxon>Eukaryota</taxon>
        <taxon>Metazoa</taxon>
        <taxon>Ecdysozoa</taxon>
        <taxon>Arthropoda</taxon>
        <taxon>Hexapoda</taxon>
        <taxon>Insecta</taxon>
        <taxon>Pterygota</taxon>
        <taxon>Neoptera</taxon>
        <taxon>Polyneoptera</taxon>
        <taxon>Phasmatodea</taxon>
        <taxon>Timematodea</taxon>
        <taxon>Timematoidea</taxon>
        <taxon>Timematidae</taxon>
        <taxon>Timema</taxon>
    </lineage>
</organism>
<reference evidence="1" key="1">
    <citation type="submission" date="2020-11" db="EMBL/GenBank/DDBJ databases">
        <authorList>
            <person name="Tran Van P."/>
        </authorList>
    </citation>
    <scope>NUCLEOTIDE SEQUENCE</scope>
</reference>
<gene>
    <name evidence="1" type="ORF">TCEB3V08_LOCUS12248</name>
</gene>
<protein>
    <submittedName>
        <fullName evidence="1">Uncharacterized protein</fullName>
    </submittedName>
</protein>
<accession>A0A7R9HBH0</accession>